<sequence length="75" mass="8683">MKLYPETGQVFTENADGFFIDSTKINNVTEVEYERAEMGAGVYVTLKIKVKELRFTDQHINGRMLMDENENVHLI</sequence>
<evidence type="ECO:0000313" key="2">
    <source>
        <dbReference type="Proteomes" id="UP000292886"/>
    </source>
</evidence>
<organism evidence="1 2">
    <name type="scientific">Periweissella cryptocerci</name>
    <dbReference type="NCBI Taxonomy" id="2506420"/>
    <lineage>
        <taxon>Bacteria</taxon>
        <taxon>Bacillati</taxon>
        <taxon>Bacillota</taxon>
        <taxon>Bacilli</taxon>
        <taxon>Lactobacillales</taxon>
        <taxon>Lactobacillaceae</taxon>
        <taxon>Periweissella</taxon>
    </lineage>
</organism>
<accession>A0A4P6YWT2</accession>
<dbReference type="KEGG" id="wei:EQG49_12600"/>
<dbReference type="AlphaFoldDB" id="A0A4P6YWT2"/>
<reference evidence="2" key="1">
    <citation type="submission" date="2019-03" db="EMBL/GenBank/DDBJ databases">
        <title>Weissella sp. 26KH-42 Genome sequencing.</title>
        <authorList>
            <person name="Heo J."/>
            <person name="Kim S.-J."/>
            <person name="Kim J.-S."/>
            <person name="Hong S.-B."/>
            <person name="Kwon S.-W."/>
        </authorList>
    </citation>
    <scope>NUCLEOTIDE SEQUENCE [LARGE SCALE GENOMIC DNA]</scope>
    <source>
        <strain evidence="2">26KH-42</strain>
    </source>
</reference>
<dbReference type="RefSeq" id="WP_133364314.1">
    <property type="nucleotide sequence ID" value="NZ_CP037940.1"/>
</dbReference>
<protein>
    <submittedName>
        <fullName evidence="1">Uncharacterized protein</fullName>
    </submittedName>
</protein>
<evidence type="ECO:0000313" key="1">
    <source>
        <dbReference type="EMBL" id="QBO37237.1"/>
    </source>
</evidence>
<dbReference type="EMBL" id="CP037940">
    <property type="protein sequence ID" value="QBO37237.1"/>
    <property type="molecule type" value="Genomic_DNA"/>
</dbReference>
<keyword evidence="2" id="KW-1185">Reference proteome</keyword>
<name>A0A4P6YWT2_9LACO</name>
<gene>
    <name evidence="1" type="ORF">EQG49_12600</name>
</gene>
<proteinExistence type="predicted"/>
<dbReference type="Proteomes" id="UP000292886">
    <property type="component" value="Chromosome"/>
</dbReference>